<dbReference type="RefSeq" id="WP_062476833.1">
    <property type="nucleotide sequence ID" value="NZ_CP013650.1"/>
</dbReference>
<dbReference type="SUPFAM" id="SSF53335">
    <property type="entry name" value="S-adenosyl-L-methionine-dependent methyltransferases"/>
    <property type="match status" value="1"/>
</dbReference>
<keyword evidence="3" id="KW-1185">Reference proteome</keyword>
<dbReference type="GO" id="GO:0008757">
    <property type="term" value="F:S-adenosylmethionine-dependent methyltransferase activity"/>
    <property type="evidence" value="ECO:0007669"/>
    <property type="project" value="InterPro"/>
</dbReference>
<proteinExistence type="predicted"/>
<name>A0A0U3B7C5_9ALTE</name>
<evidence type="ECO:0000259" key="1">
    <source>
        <dbReference type="Pfam" id="PF08241"/>
    </source>
</evidence>
<evidence type="ECO:0000313" key="2">
    <source>
        <dbReference type="EMBL" id="ALS97541.1"/>
    </source>
</evidence>
<feature type="domain" description="Methyltransferase type 11" evidence="1">
    <location>
        <begin position="86"/>
        <end position="156"/>
    </location>
</feature>
<dbReference type="Proteomes" id="UP000068447">
    <property type="component" value="Chromosome"/>
</dbReference>
<organism evidence="2 3">
    <name type="scientific">Lacimicrobium alkaliphilum</name>
    <dbReference type="NCBI Taxonomy" id="1526571"/>
    <lineage>
        <taxon>Bacteria</taxon>
        <taxon>Pseudomonadati</taxon>
        <taxon>Pseudomonadota</taxon>
        <taxon>Gammaproteobacteria</taxon>
        <taxon>Alteromonadales</taxon>
        <taxon>Alteromonadaceae</taxon>
        <taxon>Lacimicrobium</taxon>
    </lineage>
</organism>
<dbReference type="Gene3D" id="3.40.50.150">
    <property type="entry name" value="Vaccinia Virus protein VP39"/>
    <property type="match status" value="1"/>
</dbReference>
<dbReference type="InterPro" id="IPR013216">
    <property type="entry name" value="Methyltransf_11"/>
</dbReference>
<protein>
    <recommendedName>
        <fullName evidence="1">Methyltransferase type 11 domain-containing protein</fullName>
    </recommendedName>
</protein>
<dbReference type="InterPro" id="IPR029063">
    <property type="entry name" value="SAM-dependent_MTases_sf"/>
</dbReference>
<dbReference type="EMBL" id="CP013650">
    <property type="protein sequence ID" value="ALS97541.1"/>
    <property type="molecule type" value="Genomic_DNA"/>
</dbReference>
<dbReference type="AlphaFoldDB" id="A0A0U3B7C5"/>
<dbReference type="KEGG" id="lal:AT746_04155"/>
<evidence type="ECO:0000313" key="3">
    <source>
        <dbReference type="Proteomes" id="UP000068447"/>
    </source>
</evidence>
<dbReference type="OrthoDB" id="5974463at2"/>
<reference evidence="2 3" key="1">
    <citation type="submission" date="2015-12" db="EMBL/GenBank/DDBJ databases">
        <title>Complete genome of Lacimicrobium alkaliphilum KCTC 32984.</title>
        <authorList>
            <person name="Kim S.-G."/>
            <person name="Lee Y.-J."/>
        </authorList>
    </citation>
    <scope>NUCLEOTIDE SEQUENCE [LARGE SCALE GENOMIC DNA]</scope>
    <source>
        <strain evidence="2 3">YelD216</strain>
    </source>
</reference>
<dbReference type="Pfam" id="PF08241">
    <property type="entry name" value="Methyltransf_11"/>
    <property type="match status" value="1"/>
</dbReference>
<gene>
    <name evidence="2" type="ORF">AT746_04155</name>
</gene>
<sequence length="327" mass="36064">MSGSNAGAWDAYWQKATRAGFQNKEAEHAEIEQFWNQFFISEFQHQPPAVMLELACGKGAVSDIAHQCLEKTTQSQPLNQNTEIEVRHYCLDYSLAAVKTTTETLGLQGGLVADGAALPIKTASADLIFSQFGIEYAGDHALINAAEILTPQGRMAAIIHHRDGLIYQHASTSSDALQQVIQSGVFELARNAFAAGFNMLKGNGSHDDFQKADRALSIPVRKMTTLLRQQGPGIADGIILQFYRDLGDMFNRMQAFNASDIINWLNSMEEDFSSHLQRMQSMLGAAYDKDTITQQCQQLTSLGMTIEECKEVTNPQGILGWQLIVQA</sequence>
<accession>A0A0U3B7C5</accession>